<evidence type="ECO:0000256" key="6">
    <source>
        <dbReference type="ARBA" id="ARBA00049203"/>
    </source>
</evidence>
<comment type="similarity">
    <text evidence="1">Belongs to the AB hydrolase superfamily.</text>
</comment>
<dbReference type="InterPro" id="IPR016812">
    <property type="entry name" value="PPase_methylesterase_euk"/>
</dbReference>
<dbReference type="AlphaFoldDB" id="A0A9P6UTW2"/>
<reference evidence="8" key="1">
    <citation type="journal article" date="2020" name="Fungal Divers.">
        <title>Resolving the Mortierellaceae phylogeny through synthesis of multi-gene phylogenetics and phylogenomics.</title>
        <authorList>
            <person name="Vandepol N."/>
            <person name="Liber J."/>
            <person name="Desiro A."/>
            <person name="Na H."/>
            <person name="Kennedy M."/>
            <person name="Barry K."/>
            <person name="Grigoriev I.V."/>
            <person name="Miller A.N."/>
            <person name="O'Donnell K."/>
            <person name="Stajich J.E."/>
            <person name="Bonito G."/>
        </authorList>
    </citation>
    <scope>NUCLEOTIDE SEQUENCE</scope>
    <source>
        <strain evidence="8">REB-010B</strain>
    </source>
</reference>
<dbReference type="GO" id="GO:0051723">
    <property type="term" value="F:protein methylesterase activity"/>
    <property type="evidence" value="ECO:0007669"/>
    <property type="project" value="UniProtKB-EC"/>
</dbReference>
<comment type="catalytic activity">
    <reaction evidence="6">
        <text>[phosphatase 2A protein]-C-terminal L-leucine methyl ester + H2O = [phosphatase 2A protein]-C-terminal L-leucine + methanol + H(+)</text>
        <dbReference type="Rhea" id="RHEA:48548"/>
        <dbReference type="Rhea" id="RHEA-COMP:12134"/>
        <dbReference type="Rhea" id="RHEA-COMP:12135"/>
        <dbReference type="ChEBI" id="CHEBI:15377"/>
        <dbReference type="ChEBI" id="CHEBI:15378"/>
        <dbReference type="ChEBI" id="CHEBI:17790"/>
        <dbReference type="ChEBI" id="CHEBI:90516"/>
        <dbReference type="ChEBI" id="CHEBI:90517"/>
        <dbReference type="EC" id="3.1.1.89"/>
    </reaction>
</comment>
<evidence type="ECO:0000256" key="4">
    <source>
        <dbReference type="ARBA" id="ARBA00022487"/>
    </source>
</evidence>
<feature type="non-terminal residue" evidence="8">
    <location>
        <position position="1"/>
    </location>
</feature>
<evidence type="ECO:0000256" key="3">
    <source>
        <dbReference type="ARBA" id="ARBA00020672"/>
    </source>
</evidence>
<evidence type="ECO:0000256" key="1">
    <source>
        <dbReference type="ARBA" id="ARBA00008645"/>
    </source>
</evidence>
<dbReference type="EMBL" id="JAAAIP010000274">
    <property type="protein sequence ID" value="KAG0320637.1"/>
    <property type="molecule type" value="Genomic_DNA"/>
</dbReference>
<dbReference type="Gene3D" id="3.40.50.1820">
    <property type="entry name" value="alpha/beta hydrolase"/>
    <property type="match status" value="1"/>
</dbReference>
<organism evidence="8 9">
    <name type="scientific">Dissophora globulifera</name>
    <dbReference type="NCBI Taxonomy" id="979702"/>
    <lineage>
        <taxon>Eukaryota</taxon>
        <taxon>Fungi</taxon>
        <taxon>Fungi incertae sedis</taxon>
        <taxon>Mucoromycota</taxon>
        <taxon>Mortierellomycotina</taxon>
        <taxon>Mortierellomycetes</taxon>
        <taxon>Mortierellales</taxon>
        <taxon>Mortierellaceae</taxon>
        <taxon>Dissophora</taxon>
    </lineage>
</organism>
<evidence type="ECO:0000259" key="7">
    <source>
        <dbReference type="Pfam" id="PF00561"/>
    </source>
</evidence>
<dbReference type="PANTHER" id="PTHR14189">
    <property type="entry name" value="PROTEIN PHOSPHATASE METHYLESTERASE-1 RELATED"/>
    <property type="match status" value="1"/>
</dbReference>
<dbReference type="Proteomes" id="UP000738325">
    <property type="component" value="Unassembled WGS sequence"/>
</dbReference>
<keyword evidence="9" id="KW-1185">Reference proteome</keyword>
<evidence type="ECO:0000313" key="9">
    <source>
        <dbReference type="Proteomes" id="UP000738325"/>
    </source>
</evidence>
<dbReference type="Pfam" id="PF00561">
    <property type="entry name" value="Abhydrolase_1"/>
    <property type="match status" value="1"/>
</dbReference>
<feature type="domain" description="AB hydrolase-1" evidence="7">
    <location>
        <begin position="20"/>
        <end position="183"/>
    </location>
</feature>
<keyword evidence="5" id="KW-0378">Hydrolase</keyword>
<keyword evidence="4" id="KW-0719">Serine esterase</keyword>
<comment type="caution">
    <text evidence="8">The sequence shown here is derived from an EMBL/GenBank/DDBJ whole genome shotgun (WGS) entry which is preliminary data.</text>
</comment>
<protein>
    <recommendedName>
        <fullName evidence="3">Protein phosphatase methylesterase 1</fullName>
        <ecNumber evidence="2">3.1.1.89</ecNumber>
    </recommendedName>
</protein>
<proteinExistence type="inferred from homology"/>
<dbReference type="SUPFAM" id="SSF53474">
    <property type="entry name" value="alpha/beta-Hydrolases"/>
    <property type="match status" value="1"/>
</dbReference>
<dbReference type="InterPro" id="IPR029058">
    <property type="entry name" value="AB_hydrolase_fold"/>
</dbReference>
<dbReference type="PANTHER" id="PTHR14189:SF0">
    <property type="entry name" value="PROTEIN PHOSPHATASE METHYLESTERASE 1"/>
    <property type="match status" value="1"/>
</dbReference>
<evidence type="ECO:0000256" key="2">
    <source>
        <dbReference type="ARBA" id="ARBA00013111"/>
    </source>
</evidence>
<name>A0A9P6UTW2_9FUNG</name>
<dbReference type="OrthoDB" id="194865at2759"/>
<dbReference type="EC" id="3.1.1.89" evidence="2"/>
<sequence length="202" mass="22403">DLENLLLTLYGAGSEEKTAPEIFLVGHSMGGTVVHEVACRKLVPNVSAVAVLDIMESYKIMGLNLIKDWCDQRPPTCATLEHAIQWAIESGTVRNPESARVSFPGMIARAPGSTVYTWHTDLLASQNDWVTWFEGLEQKFVNITSPPKLLILGGKGQIEGNMSKAHQDGKFRLMILPESGHAVEEDEPDKVAKELVDFWRME</sequence>
<dbReference type="InterPro" id="IPR000073">
    <property type="entry name" value="AB_hydrolase_1"/>
</dbReference>
<evidence type="ECO:0000256" key="5">
    <source>
        <dbReference type="ARBA" id="ARBA00022801"/>
    </source>
</evidence>
<gene>
    <name evidence="8" type="primary">PPE1_1</name>
    <name evidence="8" type="ORF">BGZ99_004383</name>
</gene>
<evidence type="ECO:0000313" key="8">
    <source>
        <dbReference type="EMBL" id="KAG0320637.1"/>
    </source>
</evidence>
<accession>A0A9P6UTW2</accession>